<dbReference type="STRING" id="225848.Sps_05151"/>
<dbReference type="Pfam" id="PF01381">
    <property type="entry name" value="HTH_3"/>
    <property type="match status" value="1"/>
</dbReference>
<dbReference type="Gene3D" id="1.10.260.40">
    <property type="entry name" value="lambda repressor-like DNA-binding domains"/>
    <property type="match status" value="1"/>
</dbReference>
<dbReference type="PROSITE" id="PS50943">
    <property type="entry name" value="HTH_CROC1"/>
    <property type="match status" value="1"/>
</dbReference>
<dbReference type="RefSeq" id="WP_077755039.1">
    <property type="nucleotide sequence ID" value="NZ_CP014782.1"/>
</dbReference>
<dbReference type="OrthoDB" id="9791537at2"/>
<proteinExistence type="predicted"/>
<accession>A0A1S6HXD6</accession>
<dbReference type="CDD" id="cd00093">
    <property type="entry name" value="HTH_XRE"/>
    <property type="match status" value="1"/>
</dbReference>
<dbReference type="AlphaFoldDB" id="A0A1S6HXD6"/>
<dbReference type="GO" id="GO:0003677">
    <property type="term" value="F:DNA binding"/>
    <property type="evidence" value="ECO:0007669"/>
    <property type="project" value="InterPro"/>
</dbReference>
<protein>
    <submittedName>
        <fullName evidence="2">Helix-turn-helix protein</fullName>
    </submittedName>
</protein>
<dbReference type="KEGG" id="spsw:Sps_05151"/>
<dbReference type="EMBL" id="CP014782">
    <property type="protein sequence ID" value="AQS40220.1"/>
    <property type="molecule type" value="Genomic_DNA"/>
</dbReference>
<gene>
    <name evidence="2" type="ORF">Sps_05151</name>
</gene>
<organism evidence="2 3">
    <name type="scientific">Shewanella psychrophila</name>
    <dbReference type="NCBI Taxonomy" id="225848"/>
    <lineage>
        <taxon>Bacteria</taxon>
        <taxon>Pseudomonadati</taxon>
        <taxon>Pseudomonadota</taxon>
        <taxon>Gammaproteobacteria</taxon>
        <taxon>Alteromonadales</taxon>
        <taxon>Shewanellaceae</taxon>
        <taxon>Shewanella</taxon>
    </lineage>
</organism>
<sequence length="166" mass="18254">MDVLELIQGMSKPKWAINAEVLMKRNGIQQGDLLDTFGVTTKGAIGHYFNGRREPSLNGLIKLSELLNINMSQLFEGDTPSTSEKGQLSSAPVITEQQHLTDALKLLARAIEISADDAEVFFKVYEKIGADNILKASRILAEADYQSTDKISAVIEIQDFIKRAAS</sequence>
<keyword evidence="3" id="KW-1185">Reference proteome</keyword>
<reference evidence="2 3" key="1">
    <citation type="submission" date="2016-03" db="EMBL/GenBank/DDBJ databases">
        <title>Complete genome sequence of Shewanella psychrophila WP2, a deep sea bacterium isolated from west Pacific sediment.</title>
        <authorList>
            <person name="Xu G."/>
            <person name="Jian H."/>
        </authorList>
    </citation>
    <scope>NUCLEOTIDE SEQUENCE [LARGE SCALE GENOMIC DNA]</scope>
    <source>
        <strain evidence="2 3">WP2</strain>
    </source>
</reference>
<dbReference type="InterPro" id="IPR010982">
    <property type="entry name" value="Lambda_DNA-bd_dom_sf"/>
</dbReference>
<feature type="domain" description="HTH cro/C1-type" evidence="1">
    <location>
        <begin position="41"/>
        <end position="74"/>
    </location>
</feature>
<dbReference type="Proteomes" id="UP000189545">
    <property type="component" value="Chromosome"/>
</dbReference>
<dbReference type="InterPro" id="IPR001387">
    <property type="entry name" value="Cro/C1-type_HTH"/>
</dbReference>
<dbReference type="SUPFAM" id="SSF47413">
    <property type="entry name" value="lambda repressor-like DNA-binding domains"/>
    <property type="match status" value="1"/>
</dbReference>
<name>A0A1S6HXD6_9GAMM</name>
<evidence type="ECO:0000259" key="1">
    <source>
        <dbReference type="PROSITE" id="PS50943"/>
    </source>
</evidence>
<evidence type="ECO:0000313" key="2">
    <source>
        <dbReference type="EMBL" id="AQS40220.1"/>
    </source>
</evidence>
<evidence type="ECO:0000313" key="3">
    <source>
        <dbReference type="Proteomes" id="UP000189545"/>
    </source>
</evidence>